<comment type="caution">
    <text evidence="1">The sequence shown here is derived from an EMBL/GenBank/DDBJ whole genome shotgun (WGS) entry which is preliminary data.</text>
</comment>
<accession>A0A3D9U8N5</accession>
<name>A0A3D9U8N5_9MICO</name>
<protein>
    <submittedName>
        <fullName evidence="1">Uncharacterized protein DUF3560</fullName>
    </submittedName>
</protein>
<dbReference type="RefSeq" id="WP_115924499.1">
    <property type="nucleotide sequence ID" value="NZ_QTUA01000002.1"/>
</dbReference>
<keyword evidence="2" id="KW-1185">Reference proteome</keyword>
<reference evidence="1 2" key="1">
    <citation type="submission" date="2018-08" db="EMBL/GenBank/DDBJ databases">
        <title>Sequencing the genomes of 1000 actinobacteria strains.</title>
        <authorList>
            <person name="Klenk H.-P."/>
        </authorList>
    </citation>
    <scope>NUCLEOTIDE SEQUENCE [LARGE SCALE GENOMIC DNA]</scope>
    <source>
        <strain evidence="1 2">DSM 22967</strain>
    </source>
</reference>
<gene>
    <name evidence="1" type="ORF">DFJ65_3419</name>
</gene>
<proteinExistence type="predicted"/>
<dbReference type="InterPro" id="IPR021944">
    <property type="entry name" value="DUF3560"/>
</dbReference>
<dbReference type="OrthoDB" id="9803716at2"/>
<evidence type="ECO:0000313" key="1">
    <source>
        <dbReference type="EMBL" id="REF24633.1"/>
    </source>
</evidence>
<evidence type="ECO:0000313" key="2">
    <source>
        <dbReference type="Proteomes" id="UP000256253"/>
    </source>
</evidence>
<sequence>MVDLIITHTSAEGTLIDGTERGDGTAAILKSNGWRWGRSISAWFVPYSRDRAPKRWVIERTAAALVAEGFDVEVAVDAAPRSEGDAERDRQARSEERAAELTARAATHEQAATNAWEGVQAITDRIPLGQPILLGHHSQAKAERDQERIHCGMGKAISEGERAAELARQASQAAAATEGRNNPITVGNRVERLAADLRKHQRSLALHRASGGGVEQGAGLRLTEAIAHLSNELEFWQGVSSQQLAEGEAGDYSPATVKAGDQVMISGIWRTVVRANPKTVTVETEYSWTDRCPWHKVTDHRGAQGKQS</sequence>
<dbReference type="Pfam" id="PF12083">
    <property type="entry name" value="DUF3560"/>
    <property type="match status" value="1"/>
</dbReference>
<dbReference type="EMBL" id="QTUA01000002">
    <property type="protein sequence ID" value="REF24633.1"/>
    <property type="molecule type" value="Genomic_DNA"/>
</dbReference>
<dbReference type="Proteomes" id="UP000256253">
    <property type="component" value="Unassembled WGS sequence"/>
</dbReference>
<dbReference type="AlphaFoldDB" id="A0A3D9U8N5"/>
<organism evidence="1 2">
    <name type="scientific">Calidifontibacter indicus</name>
    <dbReference type="NCBI Taxonomy" id="419650"/>
    <lineage>
        <taxon>Bacteria</taxon>
        <taxon>Bacillati</taxon>
        <taxon>Actinomycetota</taxon>
        <taxon>Actinomycetes</taxon>
        <taxon>Micrococcales</taxon>
        <taxon>Dermacoccaceae</taxon>
        <taxon>Calidifontibacter</taxon>
    </lineage>
</organism>